<feature type="region of interest" description="Disordered" evidence="1">
    <location>
        <begin position="1"/>
        <end position="20"/>
    </location>
</feature>
<organism evidence="2 3">
    <name type="scientific">Wuchereria bancrofti</name>
    <dbReference type="NCBI Taxonomy" id="6293"/>
    <lineage>
        <taxon>Eukaryota</taxon>
        <taxon>Metazoa</taxon>
        <taxon>Ecdysozoa</taxon>
        <taxon>Nematoda</taxon>
        <taxon>Chromadorea</taxon>
        <taxon>Rhabditida</taxon>
        <taxon>Spirurina</taxon>
        <taxon>Spiruromorpha</taxon>
        <taxon>Filarioidea</taxon>
        <taxon>Onchocercidae</taxon>
        <taxon>Wuchereria</taxon>
    </lineage>
</organism>
<comment type="caution">
    <text evidence="2">The sequence shown here is derived from an EMBL/GenBank/DDBJ whole genome shotgun (WGS) entry which is preliminary data.</text>
</comment>
<evidence type="ECO:0000313" key="2">
    <source>
        <dbReference type="EMBL" id="EJW76370.1"/>
    </source>
</evidence>
<dbReference type="AlphaFoldDB" id="J9APV0"/>
<feature type="region of interest" description="Disordered" evidence="1">
    <location>
        <begin position="130"/>
        <end position="178"/>
    </location>
</feature>
<name>J9APV0_WUCBA</name>
<dbReference type="Proteomes" id="UP000004810">
    <property type="component" value="Unassembled WGS sequence"/>
</dbReference>
<protein>
    <submittedName>
        <fullName evidence="2">Uncharacterized protein</fullName>
    </submittedName>
</protein>
<feature type="non-terminal residue" evidence="2">
    <location>
        <position position="1"/>
    </location>
</feature>
<accession>J9APV0</accession>
<reference evidence="3" key="1">
    <citation type="submission" date="2012-08" db="EMBL/GenBank/DDBJ databases">
        <title>The Genome Sequence of Wuchereria bancrofti.</title>
        <authorList>
            <person name="Nutman T.B."/>
            <person name="Fink D.L."/>
            <person name="Russ C."/>
            <person name="Young S."/>
            <person name="Zeng Q."/>
            <person name="Koehrsen M."/>
            <person name="Alvarado L."/>
            <person name="Berlin A."/>
            <person name="Chapman S.B."/>
            <person name="Chen Z."/>
            <person name="Freedman E."/>
            <person name="Gellesch M."/>
            <person name="Goldberg J."/>
            <person name="Griggs A."/>
            <person name="Gujja S."/>
            <person name="Heilman E.R."/>
            <person name="Heiman D."/>
            <person name="Hepburn T."/>
            <person name="Howarth C."/>
            <person name="Jen D."/>
            <person name="Larson L."/>
            <person name="Lewis B."/>
            <person name="Mehta T."/>
            <person name="Park D."/>
            <person name="Pearson M."/>
            <person name="Roberts A."/>
            <person name="Saif S."/>
            <person name="Shea T."/>
            <person name="Shenoy N."/>
            <person name="Sisk P."/>
            <person name="Stolte C."/>
            <person name="Sykes S."/>
            <person name="Walk T."/>
            <person name="White J."/>
            <person name="Yandava C."/>
            <person name="Haas B."/>
            <person name="Henn M.R."/>
            <person name="Nusbaum C."/>
            <person name="Birren B."/>
        </authorList>
    </citation>
    <scope>NUCLEOTIDE SEQUENCE [LARGE SCALE GENOMIC DNA]</scope>
    <source>
        <strain evidence="3">NA</strain>
    </source>
</reference>
<proteinExistence type="predicted"/>
<feature type="compositionally biased region" description="Basic residues" evidence="1">
    <location>
        <begin position="1"/>
        <end position="11"/>
    </location>
</feature>
<sequence>IVRNSNKARHNRSQDDLSVNNASCGPETILVNYSKGITRDLNKLRSSEASQDQTRVDGLENAVQQLTMKCNRSIELIRNSHQGHLSESVENLLEMAIKPVKDCTGTVTDQLDRLSAAFDAIQKYLEVSSASLPASPSGSSPTASVTALSTSPSRRPCSAYQSKLAAAKRSPSESQKNL</sequence>
<gene>
    <name evidence="2" type="ORF">WUBG_12720</name>
</gene>
<evidence type="ECO:0000313" key="3">
    <source>
        <dbReference type="Proteomes" id="UP000004810"/>
    </source>
</evidence>
<dbReference type="EMBL" id="ADBV01009163">
    <property type="protein sequence ID" value="EJW76370.1"/>
    <property type="molecule type" value="Genomic_DNA"/>
</dbReference>
<evidence type="ECO:0000256" key="1">
    <source>
        <dbReference type="SAM" id="MobiDB-lite"/>
    </source>
</evidence>
<feature type="compositionally biased region" description="Low complexity" evidence="1">
    <location>
        <begin position="130"/>
        <end position="144"/>
    </location>
</feature>